<gene>
    <name evidence="2" type="ORF">EEJ42_02070</name>
</gene>
<feature type="region of interest" description="Disordered" evidence="1">
    <location>
        <begin position="257"/>
        <end position="311"/>
    </location>
</feature>
<evidence type="ECO:0000313" key="3">
    <source>
        <dbReference type="Proteomes" id="UP000275401"/>
    </source>
</evidence>
<feature type="region of interest" description="Disordered" evidence="1">
    <location>
        <begin position="380"/>
        <end position="428"/>
    </location>
</feature>
<comment type="caution">
    <text evidence="2">The sequence shown here is derived from an EMBL/GenBank/DDBJ whole genome shotgun (WGS) entry which is preliminary data.</text>
</comment>
<proteinExistence type="predicted"/>
<keyword evidence="3" id="KW-1185">Reference proteome</keyword>
<sequence length="428" mass="46406">MLSPSELEHSAVKECVDALVDSRGGLLLYGHGLAGREALVAAGAQLATTVGLPLTLVDAEALRDHTAAFLEQLGTPHHTFLSPAEAAHWPTGYTPNAVLAVHADALLDPAVEEPLLAAAREANRSGHLLVARRPNGASLLDAHTAQTHHLIASPMTTQTEAATGTRARYEPGPANDRAARRDYSPESPLLRDLQSPWRTQAAVAALRPPPPNPFYEQAADWEEWAQTFMDAATLRPNQTGEETIQGLQRFFTDLQTRQAAETAPSRPEQPGVTSAPSAPLADTSRTPAGSPPSAERHEGPQQRPSPTVLAFEHGPTHELGQQTSEETPDTSSAETDVISFEELQAVLEDPDFFRRAQQQAERMQADSLARLEEAAAALKRLWQDSRPDGSAEQHAPSSQRREHDPVRRHATSQDQTTTHQSPRQHPGR</sequence>
<feature type="region of interest" description="Disordered" evidence="1">
    <location>
        <begin position="161"/>
        <end position="190"/>
    </location>
</feature>
<dbReference type="EMBL" id="RIBZ01000031">
    <property type="protein sequence ID" value="RNG37992.1"/>
    <property type="molecule type" value="Genomic_DNA"/>
</dbReference>
<protein>
    <submittedName>
        <fullName evidence="2">Uncharacterized protein</fullName>
    </submittedName>
</protein>
<reference evidence="2 3" key="1">
    <citation type="submission" date="2018-11" db="EMBL/GenBank/DDBJ databases">
        <title>The Potential of Streptomyces as Biocontrol Agents against the Tomato grey mould, Botrytis cinerea (Gray mold) Frontiers in Microbiology.</title>
        <authorList>
            <person name="Li D."/>
        </authorList>
    </citation>
    <scope>NUCLEOTIDE SEQUENCE [LARGE SCALE GENOMIC DNA]</scope>
    <source>
        <strain evidence="2 3">NEAU-LD23</strain>
    </source>
</reference>
<evidence type="ECO:0000256" key="1">
    <source>
        <dbReference type="SAM" id="MobiDB-lite"/>
    </source>
</evidence>
<evidence type="ECO:0000313" key="2">
    <source>
        <dbReference type="EMBL" id="RNG37992.1"/>
    </source>
</evidence>
<feature type="compositionally biased region" description="Polar residues" evidence="1">
    <location>
        <begin position="412"/>
        <end position="428"/>
    </location>
</feature>
<feature type="compositionally biased region" description="Basic and acidic residues" evidence="1">
    <location>
        <begin position="381"/>
        <end position="391"/>
    </location>
</feature>
<dbReference type="RefSeq" id="WP_123098321.1">
    <property type="nucleotide sequence ID" value="NZ_RIBZ01000031.1"/>
</dbReference>
<accession>A0A3M8X6H1</accession>
<dbReference type="Proteomes" id="UP000275401">
    <property type="component" value="Unassembled WGS sequence"/>
</dbReference>
<name>A0A3M8X6H1_9ACTN</name>
<organism evidence="2 3">
    <name type="scientific">Streptomyces botrytidirepellens</name>
    <dbReference type="NCBI Taxonomy" id="2486417"/>
    <lineage>
        <taxon>Bacteria</taxon>
        <taxon>Bacillati</taxon>
        <taxon>Actinomycetota</taxon>
        <taxon>Actinomycetes</taxon>
        <taxon>Kitasatosporales</taxon>
        <taxon>Streptomycetaceae</taxon>
        <taxon>Streptomyces</taxon>
    </lineage>
</organism>
<dbReference type="AlphaFoldDB" id="A0A3M8X6H1"/>